<name>A0A5N6KP62_9ROSI</name>
<evidence type="ECO:0000313" key="2">
    <source>
        <dbReference type="EMBL" id="KAB8337068.1"/>
    </source>
</evidence>
<sequence length="404" mass="43694">MALIPQHLLLLPPPPWPATAETVQAAYKDALTAVLKQLTFDTRSSTPGATLDIALPFPYAFEHLSLPRVSVYEPTQALVANVYKLICLIAAREKINVEDAEGIDVRIFIVARPRHDDAPEGASLPSGRGSLFGPVIDMPTLARCGRPWQKVFAVQSEHGEKVLNQFLRHQDGRVKTQSVAGGIVQVNSSEAGGDLTADEAAHHTSIAVGGTWDHIHIGHKLLLTMFAFLLKPDNGGEEPRSLTVGITGDELLVNKKFAECLESWDERKNSALSFLRAIMDFRPDAEVKTTELNEPGPNGHAVHAVLGSNLTFKLVEIGDPFGPTITDESISALVLSAETRAGGKAVNDKREEKGWPALQVLEVDVLDAGEAQQGGNNSDSFESKLSSTDIREAISKRAKIRSKA</sequence>
<dbReference type="GO" id="GO:0015937">
    <property type="term" value="P:coenzyme A biosynthetic process"/>
    <property type="evidence" value="ECO:0007669"/>
    <property type="project" value="TreeGrafter"/>
</dbReference>
<protein>
    <recommendedName>
        <fullName evidence="4">Cytidyltransferase-like domain-containing protein</fullName>
    </recommendedName>
</protein>
<evidence type="ECO:0008006" key="4">
    <source>
        <dbReference type="Google" id="ProtNLM"/>
    </source>
</evidence>
<keyword evidence="3" id="KW-1185">Reference proteome</keyword>
<comment type="pathway">
    <text evidence="1">Cofactor biosynthesis; coenzyme A biosynthesis.</text>
</comment>
<dbReference type="AlphaFoldDB" id="A0A5N6KP62"/>
<dbReference type="InterPro" id="IPR014729">
    <property type="entry name" value="Rossmann-like_a/b/a_fold"/>
</dbReference>
<evidence type="ECO:0000313" key="3">
    <source>
        <dbReference type="Proteomes" id="UP000327013"/>
    </source>
</evidence>
<dbReference type="PANTHER" id="PTHR10695:SF46">
    <property type="entry name" value="BIFUNCTIONAL COENZYME A SYNTHASE-RELATED"/>
    <property type="match status" value="1"/>
</dbReference>
<evidence type="ECO:0000256" key="1">
    <source>
        <dbReference type="ARBA" id="ARBA00004724"/>
    </source>
</evidence>
<dbReference type="Gene3D" id="3.40.50.620">
    <property type="entry name" value="HUPs"/>
    <property type="match status" value="1"/>
</dbReference>
<dbReference type="SUPFAM" id="SSF52374">
    <property type="entry name" value="Nucleotidylyl transferase"/>
    <property type="match status" value="1"/>
</dbReference>
<comment type="caution">
    <text evidence="2">The sequence shown here is derived from an EMBL/GenBank/DDBJ whole genome shotgun (WGS) entry which is preliminary data.</text>
</comment>
<proteinExistence type="predicted"/>
<dbReference type="OrthoDB" id="27911at2759"/>
<dbReference type="PANTHER" id="PTHR10695">
    <property type="entry name" value="DEPHOSPHO-COA KINASE-RELATED"/>
    <property type="match status" value="1"/>
</dbReference>
<accession>A0A5N6KP62</accession>
<gene>
    <name evidence="2" type="ORF">FH972_021372</name>
</gene>
<dbReference type="EMBL" id="VIBQ01000009">
    <property type="protein sequence ID" value="KAB8337068.1"/>
    <property type="molecule type" value="Genomic_DNA"/>
</dbReference>
<organism evidence="2 3">
    <name type="scientific">Carpinus fangiana</name>
    <dbReference type="NCBI Taxonomy" id="176857"/>
    <lineage>
        <taxon>Eukaryota</taxon>
        <taxon>Viridiplantae</taxon>
        <taxon>Streptophyta</taxon>
        <taxon>Embryophyta</taxon>
        <taxon>Tracheophyta</taxon>
        <taxon>Spermatophyta</taxon>
        <taxon>Magnoliopsida</taxon>
        <taxon>eudicotyledons</taxon>
        <taxon>Gunneridae</taxon>
        <taxon>Pentapetalae</taxon>
        <taxon>rosids</taxon>
        <taxon>fabids</taxon>
        <taxon>Fagales</taxon>
        <taxon>Betulaceae</taxon>
        <taxon>Carpinus</taxon>
    </lineage>
</organism>
<dbReference type="Proteomes" id="UP000327013">
    <property type="component" value="Unassembled WGS sequence"/>
</dbReference>
<reference evidence="2 3" key="1">
    <citation type="submission" date="2019-06" db="EMBL/GenBank/DDBJ databases">
        <title>A chromosomal-level reference genome of Carpinus fangiana (Coryloideae, Betulaceae).</title>
        <authorList>
            <person name="Yang X."/>
            <person name="Wang Z."/>
            <person name="Zhang L."/>
            <person name="Hao G."/>
            <person name="Liu J."/>
            <person name="Yang Y."/>
        </authorList>
    </citation>
    <scope>NUCLEOTIDE SEQUENCE [LARGE SCALE GENOMIC DNA]</scope>
    <source>
        <strain evidence="2">Cfa_2016G</strain>
        <tissue evidence="2">Leaf</tissue>
    </source>
</reference>
<dbReference type="GO" id="GO:0004140">
    <property type="term" value="F:dephospho-CoA kinase activity"/>
    <property type="evidence" value="ECO:0007669"/>
    <property type="project" value="TreeGrafter"/>
</dbReference>